<dbReference type="AlphaFoldDB" id="A0A917S1F0"/>
<evidence type="ECO:0000313" key="2">
    <source>
        <dbReference type="EMBL" id="GGL50666.1"/>
    </source>
</evidence>
<dbReference type="SUPFAM" id="SSF53756">
    <property type="entry name" value="UDP-Glycosyltransferase/glycogen phosphorylase"/>
    <property type="match status" value="1"/>
</dbReference>
<dbReference type="Proteomes" id="UP000654670">
    <property type="component" value="Unassembled WGS sequence"/>
</dbReference>
<reference evidence="2" key="2">
    <citation type="submission" date="2020-09" db="EMBL/GenBank/DDBJ databases">
        <authorList>
            <person name="Sun Q."/>
            <person name="Ohkuma M."/>
        </authorList>
    </citation>
    <scope>NUCLEOTIDE SEQUENCE</scope>
    <source>
        <strain evidence="2">JCM 15325</strain>
    </source>
</reference>
<protein>
    <submittedName>
        <fullName evidence="2">Lipopolysaccharide 1,6-galactosyltransferase</fullName>
    </submittedName>
</protein>
<organism evidence="2 3">
    <name type="scientific">Sporolactobacillus putidus</name>
    <dbReference type="NCBI Taxonomy" id="492735"/>
    <lineage>
        <taxon>Bacteria</taxon>
        <taxon>Bacillati</taxon>
        <taxon>Bacillota</taxon>
        <taxon>Bacilli</taxon>
        <taxon>Bacillales</taxon>
        <taxon>Sporolactobacillaceae</taxon>
        <taxon>Sporolactobacillus</taxon>
    </lineage>
</organism>
<dbReference type="PANTHER" id="PTHR12526:SF630">
    <property type="entry name" value="GLYCOSYLTRANSFERASE"/>
    <property type="match status" value="1"/>
</dbReference>
<keyword evidence="3" id="KW-1185">Reference proteome</keyword>
<dbReference type="PANTHER" id="PTHR12526">
    <property type="entry name" value="GLYCOSYLTRANSFERASE"/>
    <property type="match status" value="1"/>
</dbReference>
<reference evidence="2" key="1">
    <citation type="journal article" date="2014" name="Int. J. Syst. Evol. Microbiol.">
        <title>Complete genome sequence of Corynebacterium casei LMG S-19264T (=DSM 44701T), isolated from a smear-ripened cheese.</title>
        <authorList>
            <consortium name="US DOE Joint Genome Institute (JGI-PGF)"/>
            <person name="Walter F."/>
            <person name="Albersmeier A."/>
            <person name="Kalinowski J."/>
            <person name="Ruckert C."/>
        </authorList>
    </citation>
    <scope>NUCLEOTIDE SEQUENCE</scope>
    <source>
        <strain evidence="2">JCM 15325</strain>
    </source>
</reference>
<comment type="caution">
    <text evidence="2">The sequence shown here is derived from an EMBL/GenBank/DDBJ whole genome shotgun (WGS) entry which is preliminary data.</text>
</comment>
<sequence length="358" mass="40941">MKKIIIVTQYLSGLGGTETVLRNAVMQINKRSDVYKAQLYLLGGSGDTEWLTGLPFDTYTSDLNNRLFRVYNKFHALYQYLKKEQPSIVISIDTKLIRGCFICRKFLKKKFPIISWMHFSLFHEPLVDVKLLPYADFHFCISSGIAKQMESLGITPSTLYTIYNPVSCTSSIITRPEGKVNFIYIGRIWFEKQKRMKDLLTALSKVSGNWQLNVYGDGEDSIVCKEFAKQVGIQDKIIWHGWVKDAWSDINQATALLLTSAYEGFPMVLAEAISRGVYCISSDCETGPSELIKQNVNGELFQPGDLSSLQKILQDMVTGEKTLPDQKKIKDSIEFLYADHYYHRLLSVIDEIIENWNF</sequence>
<evidence type="ECO:0000313" key="3">
    <source>
        <dbReference type="Proteomes" id="UP000654670"/>
    </source>
</evidence>
<evidence type="ECO:0000259" key="1">
    <source>
        <dbReference type="Pfam" id="PF00534"/>
    </source>
</evidence>
<gene>
    <name evidence="2" type="primary">rfaB</name>
    <name evidence="2" type="ORF">GCM10007968_13670</name>
</gene>
<feature type="domain" description="Glycosyl transferase family 1" evidence="1">
    <location>
        <begin position="174"/>
        <end position="323"/>
    </location>
</feature>
<dbReference type="InterPro" id="IPR001296">
    <property type="entry name" value="Glyco_trans_1"/>
</dbReference>
<dbReference type="GO" id="GO:0016757">
    <property type="term" value="F:glycosyltransferase activity"/>
    <property type="evidence" value="ECO:0007669"/>
    <property type="project" value="InterPro"/>
</dbReference>
<dbReference type="EMBL" id="BMOK01000004">
    <property type="protein sequence ID" value="GGL50666.1"/>
    <property type="molecule type" value="Genomic_DNA"/>
</dbReference>
<accession>A0A917S1F0</accession>
<proteinExistence type="predicted"/>
<name>A0A917S1F0_9BACL</name>
<dbReference type="CDD" id="cd03811">
    <property type="entry name" value="GT4_GT28_WabH-like"/>
    <property type="match status" value="1"/>
</dbReference>
<dbReference type="Pfam" id="PF00534">
    <property type="entry name" value="Glycos_transf_1"/>
    <property type="match status" value="1"/>
</dbReference>
<dbReference type="Gene3D" id="3.40.50.2000">
    <property type="entry name" value="Glycogen Phosphorylase B"/>
    <property type="match status" value="2"/>
</dbReference>
<dbReference type="RefSeq" id="WP_188802338.1">
    <property type="nucleotide sequence ID" value="NZ_BMOK01000004.1"/>
</dbReference>